<organism evidence="1 2">
    <name type="scientific">Trichonephila clavata</name>
    <name type="common">Joro spider</name>
    <name type="synonym">Nephila clavata</name>
    <dbReference type="NCBI Taxonomy" id="2740835"/>
    <lineage>
        <taxon>Eukaryota</taxon>
        <taxon>Metazoa</taxon>
        <taxon>Ecdysozoa</taxon>
        <taxon>Arthropoda</taxon>
        <taxon>Chelicerata</taxon>
        <taxon>Arachnida</taxon>
        <taxon>Araneae</taxon>
        <taxon>Araneomorphae</taxon>
        <taxon>Entelegynae</taxon>
        <taxon>Araneoidea</taxon>
        <taxon>Nephilidae</taxon>
        <taxon>Trichonephila</taxon>
    </lineage>
</organism>
<sequence>MPLSGHIGASHPSWSKKEHFRNIARNCSTLCSSMWRKSRTCDLIPSANHLSDCVISEASSDAVQTRRWSIMLTRDYGMVLE</sequence>
<evidence type="ECO:0000313" key="2">
    <source>
        <dbReference type="Proteomes" id="UP000887116"/>
    </source>
</evidence>
<evidence type="ECO:0000313" key="1">
    <source>
        <dbReference type="EMBL" id="GFQ83673.1"/>
    </source>
</evidence>
<gene>
    <name evidence="1" type="ORF">TNCT_313281</name>
</gene>
<accession>A0A8X6KVA2</accession>
<comment type="caution">
    <text evidence="1">The sequence shown here is derived from an EMBL/GenBank/DDBJ whole genome shotgun (WGS) entry which is preliminary data.</text>
</comment>
<dbReference type="AlphaFoldDB" id="A0A8X6KVA2"/>
<dbReference type="EMBL" id="BMAO01032647">
    <property type="protein sequence ID" value="GFQ83673.1"/>
    <property type="molecule type" value="Genomic_DNA"/>
</dbReference>
<keyword evidence="2" id="KW-1185">Reference proteome</keyword>
<dbReference type="Proteomes" id="UP000887116">
    <property type="component" value="Unassembled WGS sequence"/>
</dbReference>
<name>A0A8X6KVA2_TRICU</name>
<reference evidence="1" key="1">
    <citation type="submission" date="2020-07" db="EMBL/GenBank/DDBJ databases">
        <title>Multicomponent nature underlies the extraordinary mechanical properties of spider dragline silk.</title>
        <authorList>
            <person name="Kono N."/>
            <person name="Nakamura H."/>
            <person name="Mori M."/>
            <person name="Yoshida Y."/>
            <person name="Ohtoshi R."/>
            <person name="Malay A.D."/>
            <person name="Moran D.A.P."/>
            <person name="Tomita M."/>
            <person name="Numata K."/>
            <person name="Arakawa K."/>
        </authorList>
    </citation>
    <scope>NUCLEOTIDE SEQUENCE</scope>
</reference>
<protein>
    <submittedName>
        <fullName evidence="1">Uncharacterized protein</fullName>
    </submittedName>
</protein>
<proteinExistence type="predicted"/>